<evidence type="ECO:0000313" key="3">
    <source>
        <dbReference type="Proteomes" id="UP001580391"/>
    </source>
</evidence>
<keyword evidence="1" id="KW-0812">Transmembrane</keyword>
<keyword evidence="1" id="KW-1133">Transmembrane helix</keyword>
<reference evidence="2 3" key="1">
    <citation type="submission" date="2024-09" db="EMBL/GenBank/DDBJ databases">
        <title>Taxonomic and Genotyping Characterization of Leptospira Strains isolated from Multiple Sources in Colombia highlights the importance of intermediate species.</title>
        <authorList>
            <person name="Torres Higuera L."/>
            <person name="Rojas Tapias D."/>
            <person name="Jimenez Velasquez S."/>
            <person name="Renjifo Ibanez C."/>
        </authorList>
    </citation>
    <scope>NUCLEOTIDE SEQUENCE [LARGE SCALE GENOMIC DNA]</scope>
    <source>
        <strain evidence="2 3">Lep080</strain>
    </source>
</reference>
<proteinExistence type="predicted"/>
<feature type="transmembrane region" description="Helical" evidence="1">
    <location>
        <begin position="69"/>
        <end position="94"/>
    </location>
</feature>
<comment type="caution">
    <text evidence="2">The sequence shown here is derived from an EMBL/GenBank/DDBJ whole genome shotgun (WGS) entry which is preliminary data.</text>
</comment>
<evidence type="ECO:0000313" key="2">
    <source>
        <dbReference type="EMBL" id="MFB5735876.1"/>
    </source>
</evidence>
<dbReference type="InterPro" id="IPR025597">
    <property type="entry name" value="DUF4345"/>
</dbReference>
<dbReference type="EMBL" id="JBHILJ010000002">
    <property type="protein sequence ID" value="MFB5735876.1"/>
    <property type="molecule type" value="Genomic_DNA"/>
</dbReference>
<name>A0ABV5BKP0_9LEPT</name>
<feature type="transmembrane region" description="Helical" evidence="1">
    <location>
        <begin position="6"/>
        <end position="29"/>
    </location>
</feature>
<gene>
    <name evidence="2" type="ORF">ACE5IX_05115</name>
</gene>
<organism evidence="2 3">
    <name type="scientific">Leptospira wolffii</name>
    <dbReference type="NCBI Taxonomy" id="409998"/>
    <lineage>
        <taxon>Bacteria</taxon>
        <taxon>Pseudomonadati</taxon>
        <taxon>Spirochaetota</taxon>
        <taxon>Spirochaetia</taxon>
        <taxon>Leptospirales</taxon>
        <taxon>Leptospiraceae</taxon>
        <taxon>Leptospira</taxon>
    </lineage>
</organism>
<dbReference type="Proteomes" id="UP001580391">
    <property type="component" value="Unassembled WGS sequence"/>
</dbReference>
<protein>
    <submittedName>
        <fullName evidence="2">DUF4345 family protein</fullName>
    </submittedName>
</protein>
<keyword evidence="1" id="KW-0472">Membrane</keyword>
<dbReference type="Pfam" id="PF14248">
    <property type="entry name" value="DUF4345"/>
    <property type="match status" value="1"/>
</dbReference>
<accession>A0ABV5BKP0</accession>
<evidence type="ECO:0000256" key="1">
    <source>
        <dbReference type="SAM" id="Phobius"/>
    </source>
</evidence>
<keyword evidence="3" id="KW-1185">Reference proteome</keyword>
<dbReference type="RefSeq" id="WP_375516737.1">
    <property type="nucleotide sequence ID" value="NZ_JBHILI010000002.1"/>
</dbReference>
<sequence length="111" mass="12129">MPLNTRIVQVCLFIVGAIGLFGGTVQMILGQPTTTPRLDNIHRFMAGVYFMAGMIGIWAAWTVRTQGTLVYLLAVGVLFGALGRIISIATVGNLQGYGSVIWFRNCSFLRF</sequence>
<feature type="transmembrane region" description="Helical" evidence="1">
    <location>
        <begin position="41"/>
        <end position="63"/>
    </location>
</feature>